<evidence type="ECO:0000256" key="1">
    <source>
        <dbReference type="SAM" id="Phobius"/>
    </source>
</evidence>
<proteinExistence type="predicted"/>
<accession>K1T9R6</accession>
<keyword evidence="1" id="KW-0812">Transmembrane</keyword>
<feature type="transmembrane region" description="Helical" evidence="1">
    <location>
        <begin position="14"/>
        <end position="33"/>
    </location>
</feature>
<name>K1T9R6_9ZZZZ</name>
<dbReference type="EMBL" id="AJWZ01002815">
    <property type="protein sequence ID" value="EKC69937.1"/>
    <property type="molecule type" value="Genomic_DNA"/>
</dbReference>
<sequence>MIIMAERKSVKRKVITAVVIVGVFALLIGSFFLRDICLRAGITECEKREILQVKSKYSAILDSVVSAGNDIADYKITAAHGGLFEKSVINADENGEPLYDKLTEELDVLCHTYCYGVEKQDNAVHFSFNTGNTKQLIYSAKDISDNETSSLGDNWYYYEKVMTADNG</sequence>
<reference evidence="2" key="1">
    <citation type="journal article" date="2013" name="Environ. Microbiol.">
        <title>Microbiota from the distal guts of lean and obese adolescents exhibit partial functional redundancy besides clear differences in community structure.</title>
        <authorList>
            <person name="Ferrer M."/>
            <person name="Ruiz A."/>
            <person name="Lanza F."/>
            <person name="Haange S.B."/>
            <person name="Oberbach A."/>
            <person name="Till H."/>
            <person name="Bargiela R."/>
            <person name="Campoy C."/>
            <person name="Segura M.T."/>
            <person name="Richter M."/>
            <person name="von Bergen M."/>
            <person name="Seifert J."/>
            <person name="Suarez A."/>
        </authorList>
    </citation>
    <scope>NUCLEOTIDE SEQUENCE</scope>
</reference>
<protein>
    <submittedName>
        <fullName evidence="2">Uncharacterized protein</fullName>
    </submittedName>
</protein>
<keyword evidence="1" id="KW-1133">Transmembrane helix</keyword>
<dbReference type="AlphaFoldDB" id="K1T9R6"/>
<keyword evidence="1" id="KW-0472">Membrane</keyword>
<evidence type="ECO:0000313" key="2">
    <source>
        <dbReference type="EMBL" id="EKC69937.1"/>
    </source>
</evidence>
<comment type="caution">
    <text evidence="2">The sequence shown here is derived from an EMBL/GenBank/DDBJ whole genome shotgun (WGS) entry which is preliminary data.</text>
</comment>
<gene>
    <name evidence="2" type="ORF">OBE_04143</name>
</gene>
<organism evidence="2">
    <name type="scientific">human gut metagenome</name>
    <dbReference type="NCBI Taxonomy" id="408170"/>
    <lineage>
        <taxon>unclassified sequences</taxon>
        <taxon>metagenomes</taxon>
        <taxon>organismal metagenomes</taxon>
    </lineage>
</organism>